<dbReference type="Proteomes" id="UP001054945">
    <property type="component" value="Unassembled WGS sequence"/>
</dbReference>
<dbReference type="EMBL" id="BPLR01008744">
    <property type="protein sequence ID" value="GIY26885.1"/>
    <property type="molecule type" value="Genomic_DNA"/>
</dbReference>
<evidence type="ECO:0000313" key="2">
    <source>
        <dbReference type="EMBL" id="GIY26885.1"/>
    </source>
</evidence>
<protein>
    <submittedName>
        <fullName evidence="2">Uncharacterized protein</fullName>
    </submittedName>
</protein>
<accession>A0AAV4S2X2</accession>
<comment type="caution">
    <text evidence="2">The sequence shown here is derived from an EMBL/GenBank/DDBJ whole genome shotgun (WGS) entry which is preliminary data.</text>
</comment>
<feature type="region of interest" description="Disordered" evidence="1">
    <location>
        <begin position="191"/>
        <end position="217"/>
    </location>
</feature>
<sequence length="217" mass="24913">MPSLYILTKFDDIKCSLVGYSTYVNSRRWLRYNQSLREESSQIELIIPQQALPLPSSRLNDLNIEVPDRKQAPDSKDKWHTKSLREESSQIGLIIVPPTSPTPTNLLEFQKGRSRLLMEQDTCPFTFDGDFNKFHLKVPSLRFVLLRSFCESVTILYMKPRRILMEKDNQILREESSQIGLNIVPPTRPCPHQPLLEANDLNTKGAGQEPAPYSKAN</sequence>
<name>A0AAV4S2X2_CAEEX</name>
<organism evidence="2 3">
    <name type="scientific">Caerostris extrusa</name>
    <name type="common">Bark spider</name>
    <name type="synonym">Caerostris bankana</name>
    <dbReference type="NCBI Taxonomy" id="172846"/>
    <lineage>
        <taxon>Eukaryota</taxon>
        <taxon>Metazoa</taxon>
        <taxon>Ecdysozoa</taxon>
        <taxon>Arthropoda</taxon>
        <taxon>Chelicerata</taxon>
        <taxon>Arachnida</taxon>
        <taxon>Araneae</taxon>
        <taxon>Araneomorphae</taxon>
        <taxon>Entelegynae</taxon>
        <taxon>Araneoidea</taxon>
        <taxon>Araneidae</taxon>
        <taxon>Caerostris</taxon>
    </lineage>
</organism>
<evidence type="ECO:0000256" key="1">
    <source>
        <dbReference type="SAM" id="MobiDB-lite"/>
    </source>
</evidence>
<reference evidence="2 3" key="1">
    <citation type="submission" date="2021-06" db="EMBL/GenBank/DDBJ databases">
        <title>Caerostris extrusa draft genome.</title>
        <authorList>
            <person name="Kono N."/>
            <person name="Arakawa K."/>
        </authorList>
    </citation>
    <scope>NUCLEOTIDE SEQUENCE [LARGE SCALE GENOMIC DNA]</scope>
</reference>
<keyword evidence="3" id="KW-1185">Reference proteome</keyword>
<evidence type="ECO:0000313" key="3">
    <source>
        <dbReference type="Proteomes" id="UP001054945"/>
    </source>
</evidence>
<dbReference type="AlphaFoldDB" id="A0AAV4S2X2"/>
<gene>
    <name evidence="2" type="ORF">CEXT_332761</name>
</gene>
<proteinExistence type="predicted"/>